<accession>A0AAV0WBJ7</accession>
<keyword evidence="1" id="KW-0812">Transmembrane</keyword>
<evidence type="ECO:0000256" key="1">
    <source>
        <dbReference type="SAM" id="Phobius"/>
    </source>
</evidence>
<evidence type="ECO:0000313" key="3">
    <source>
        <dbReference type="Proteomes" id="UP001160148"/>
    </source>
</evidence>
<evidence type="ECO:0000313" key="2">
    <source>
        <dbReference type="EMBL" id="CAI6353153.1"/>
    </source>
</evidence>
<organism evidence="2 3">
    <name type="scientific">Macrosiphum euphorbiae</name>
    <name type="common">potato aphid</name>
    <dbReference type="NCBI Taxonomy" id="13131"/>
    <lineage>
        <taxon>Eukaryota</taxon>
        <taxon>Metazoa</taxon>
        <taxon>Ecdysozoa</taxon>
        <taxon>Arthropoda</taxon>
        <taxon>Hexapoda</taxon>
        <taxon>Insecta</taxon>
        <taxon>Pterygota</taxon>
        <taxon>Neoptera</taxon>
        <taxon>Paraneoptera</taxon>
        <taxon>Hemiptera</taxon>
        <taxon>Sternorrhyncha</taxon>
        <taxon>Aphidomorpha</taxon>
        <taxon>Aphidoidea</taxon>
        <taxon>Aphididae</taxon>
        <taxon>Macrosiphini</taxon>
        <taxon>Macrosiphum</taxon>
    </lineage>
</organism>
<comment type="caution">
    <text evidence="2">The sequence shown here is derived from an EMBL/GenBank/DDBJ whole genome shotgun (WGS) entry which is preliminary data.</text>
</comment>
<dbReference type="Proteomes" id="UP001160148">
    <property type="component" value="Unassembled WGS sequence"/>
</dbReference>
<keyword evidence="1" id="KW-1133">Transmembrane helix</keyword>
<keyword evidence="3" id="KW-1185">Reference proteome</keyword>
<protein>
    <submittedName>
        <fullName evidence="2">Uncharacterized protein</fullName>
    </submittedName>
</protein>
<dbReference type="EMBL" id="CARXXK010000002">
    <property type="protein sequence ID" value="CAI6353153.1"/>
    <property type="molecule type" value="Genomic_DNA"/>
</dbReference>
<dbReference type="AlphaFoldDB" id="A0AAV0WBJ7"/>
<reference evidence="2 3" key="1">
    <citation type="submission" date="2023-01" db="EMBL/GenBank/DDBJ databases">
        <authorList>
            <person name="Whitehead M."/>
        </authorList>
    </citation>
    <scope>NUCLEOTIDE SEQUENCE [LARGE SCALE GENOMIC DNA]</scope>
</reference>
<name>A0AAV0WBJ7_9HEMI</name>
<gene>
    <name evidence="2" type="ORF">MEUPH1_LOCUS9306</name>
</gene>
<feature type="transmembrane region" description="Helical" evidence="1">
    <location>
        <begin position="6"/>
        <end position="25"/>
    </location>
</feature>
<sequence>MDRYIIPNIFILLVIISSVVADLIITEEEEREILQFQKLICPPIGEINEFELTTLYTTTKMFGCAYLGLDKPSSPIPLFHLWVEDPQLVIDNNRDMRGSCRRTHQMDHFMFKCMSRFVPTDKVEYLNNWRYASLLEYTAGHQYKNITTKKSYRCAMYHVVNDIEMDIRSIRMVISKPVTGETFDISQCDGLSALLGREDLPMLPKGMRYWPDGSMLLFLLGRAPTPGTSPNPITKFLPGQDNSTMKGLLQK</sequence>
<keyword evidence="1" id="KW-0472">Membrane</keyword>
<proteinExistence type="predicted"/>